<comment type="caution">
    <text evidence="6">The sequence shown here is derived from an EMBL/GenBank/DDBJ whole genome shotgun (WGS) entry which is preliminary data.</text>
</comment>
<evidence type="ECO:0000313" key="7">
    <source>
        <dbReference type="Proteomes" id="UP000237230"/>
    </source>
</evidence>
<dbReference type="Gene3D" id="3.50.50.60">
    <property type="entry name" value="FAD/NAD(P)-binding domain"/>
    <property type="match status" value="1"/>
</dbReference>
<evidence type="ECO:0000256" key="2">
    <source>
        <dbReference type="ARBA" id="ARBA00022630"/>
    </source>
</evidence>
<dbReference type="PRINTS" id="PR00368">
    <property type="entry name" value="FADPNR"/>
</dbReference>
<dbReference type="PANTHER" id="PTHR42887:SF2">
    <property type="entry name" value="OS12G0638800 PROTEIN"/>
    <property type="match status" value="1"/>
</dbReference>
<evidence type="ECO:0000313" key="6">
    <source>
        <dbReference type="EMBL" id="POG12559.1"/>
    </source>
</evidence>
<dbReference type="PRINTS" id="PR00411">
    <property type="entry name" value="PNDRDTASEI"/>
</dbReference>
<feature type="domain" description="RsdA/BaiN/AoA(So)-like insert" evidence="5">
    <location>
        <begin position="188"/>
        <end position="338"/>
    </location>
</feature>
<evidence type="ECO:0000259" key="5">
    <source>
        <dbReference type="Pfam" id="PF22780"/>
    </source>
</evidence>
<dbReference type="InterPro" id="IPR057661">
    <property type="entry name" value="RsdA/BaiN/AoA(So)_Rossmann"/>
</dbReference>
<name>A0A2S3XAL2_PSEPU</name>
<dbReference type="NCBIfam" id="TIGR00275">
    <property type="entry name" value="aminoacetone oxidase family FAD-binding enzyme"/>
    <property type="match status" value="1"/>
</dbReference>
<dbReference type="InterPro" id="IPR036188">
    <property type="entry name" value="FAD/NAD-bd_sf"/>
</dbReference>
<evidence type="ECO:0008006" key="8">
    <source>
        <dbReference type="Google" id="ProtNLM"/>
    </source>
</evidence>
<accession>A0A2S3XAL2</accession>
<dbReference type="Proteomes" id="UP000237230">
    <property type="component" value="Unassembled WGS sequence"/>
</dbReference>
<dbReference type="AlphaFoldDB" id="A0A2S3XAL2"/>
<dbReference type="InterPro" id="IPR055178">
    <property type="entry name" value="RsdA/BaiN/AoA(So)-like_dom"/>
</dbReference>
<organism evidence="6 7">
    <name type="scientific">Pseudomonas putida</name>
    <name type="common">Arthrobacter siderocapsulatus</name>
    <dbReference type="NCBI Taxonomy" id="303"/>
    <lineage>
        <taxon>Bacteria</taxon>
        <taxon>Pseudomonadati</taxon>
        <taxon>Pseudomonadota</taxon>
        <taxon>Gammaproteobacteria</taxon>
        <taxon>Pseudomonadales</taxon>
        <taxon>Pseudomonadaceae</taxon>
        <taxon>Pseudomonas</taxon>
    </lineage>
</organism>
<feature type="domain" description="RsdA/BaiN/AoA(So)-like Rossmann fold-like" evidence="4">
    <location>
        <begin position="5"/>
        <end position="391"/>
    </location>
</feature>
<dbReference type="OrthoDB" id="9773233at2"/>
<evidence type="ECO:0000259" key="4">
    <source>
        <dbReference type="Pfam" id="PF03486"/>
    </source>
</evidence>
<dbReference type="PANTHER" id="PTHR42887">
    <property type="entry name" value="OS12G0638800 PROTEIN"/>
    <property type="match status" value="1"/>
</dbReference>
<dbReference type="Gene3D" id="2.40.30.10">
    <property type="entry name" value="Translation factors"/>
    <property type="match status" value="1"/>
</dbReference>
<dbReference type="Pfam" id="PF03486">
    <property type="entry name" value="HI0933_like"/>
    <property type="match status" value="1"/>
</dbReference>
<evidence type="ECO:0000256" key="1">
    <source>
        <dbReference type="ARBA" id="ARBA00001974"/>
    </source>
</evidence>
<dbReference type="EMBL" id="MINH01000016">
    <property type="protein sequence ID" value="POG12559.1"/>
    <property type="molecule type" value="Genomic_DNA"/>
</dbReference>
<dbReference type="SUPFAM" id="SSF160996">
    <property type="entry name" value="HI0933 insert domain-like"/>
    <property type="match status" value="1"/>
</dbReference>
<dbReference type="Pfam" id="PF22780">
    <property type="entry name" value="HI0933_like_1st"/>
    <property type="match status" value="1"/>
</dbReference>
<protein>
    <recommendedName>
        <fullName evidence="8">NAD(P)/FAD-dependent oxidoreductase</fullName>
    </recommendedName>
</protein>
<dbReference type="SUPFAM" id="SSF51905">
    <property type="entry name" value="FAD/NAD(P)-binding domain"/>
    <property type="match status" value="1"/>
</dbReference>
<sequence>MHSTDVIILGAGAAGLMCAQLSARRGRRVLLLDHANKPGKKILMSGGGRCNFTNMYTEPANFLSQNAHFCKSALARYTQWDFIELVSKHGVAYHEKKLGQLFCDNKASDILDMLLAECDDAGAEIRMHTSVEHIEKTEGGYLLQTSGGQFACQSLVIATGGLSIPTLGATGFGYQVARQFGHTLLPTRAGLVPFTITEPQLKALCTELSGTSLDCTASCNGTSFRENLLFTHRGLSGPAILQISSFWEAGDTVEINLLPDRDALSWLQQMQAERANAELKTVLGEVFTRKLANLLAEQWFESKPMKQYTPAELAHIAEKLANWQVVPAGTEGYRTAEVTLGGVDTREVSSKTMESLKSPGLYFIGEVLDVTGHLGGFNFQWAWASANAAAQFV</sequence>
<keyword evidence="2" id="KW-0285">Flavoprotein</keyword>
<reference evidence="6 7" key="2">
    <citation type="submission" date="2018-03" db="EMBL/GenBank/DDBJ databases">
        <title>Draft genome of Pseudomonas putida strain KH-21-114.</title>
        <authorList>
            <person name="Yoshizawa S."/>
            <person name="Khan N.H."/>
            <person name="Nishimura M."/>
            <person name="Chiura H.X."/>
            <person name="Ogura Y."/>
            <person name="Hayashi T."/>
            <person name="Kogure K."/>
        </authorList>
    </citation>
    <scope>NUCLEOTIDE SEQUENCE [LARGE SCALE GENOMIC DNA]</scope>
    <source>
        <strain evidence="6 7">KH-21-114</strain>
    </source>
</reference>
<proteinExistence type="predicted"/>
<dbReference type="InterPro" id="IPR004792">
    <property type="entry name" value="BaiN-like"/>
</dbReference>
<keyword evidence="3" id="KW-0274">FAD</keyword>
<dbReference type="InterPro" id="IPR023166">
    <property type="entry name" value="BaiN-like_dom_sf"/>
</dbReference>
<reference evidence="6 7" key="1">
    <citation type="submission" date="2016-08" db="EMBL/GenBank/DDBJ databases">
        <authorList>
            <person name="Seilhamer J.J."/>
        </authorList>
    </citation>
    <scope>NUCLEOTIDE SEQUENCE [LARGE SCALE GENOMIC DNA]</scope>
    <source>
        <strain evidence="6 7">KH-21-114</strain>
    </source>
</reference>
<evidence type="ECO:0000256" key="3">
    <source>
        <dbReference type="ARBA" id="ARBA00022827"/>
    </source>
</evidence>
<dbReference type="Gene3D" id="1.10.8.260">
    <property type="entry name" value="HI0933 insert domain-like"/>
    <property type="match status" value="1"/>
</dbReference>
<dbReference type="RefSeq" id="WP_103445951.1">
    <property type="nucleotide sequence ID" value="NZ_MINH01000016.1"/>
</dbReference>
<gene>
    <name evidence="6" type="ORF">BGP84_04540</name>
</gene>
<comment type="cofactor">
    <cofactor evidence="1">
        <name>FAD</name>
        <dbReference type="ChEBI" id="CHEBI:57692"/>
    </cofactor>
</comment>